<dbReference type="FunFam" id="1.20.1420.30:FF:000009">
    <property type="entry name" value="sodium/potassium/calcium exchanger 5 isoform X2"/>
    <property type="match status" value="1"/>
</dbReference>
<evidence type="ECO:0000256" key="11">
    <source>
        <dbReference type="ARBA" id="ARBA00022729"/>
    </source>
</evidence>
<dbReference type="InterPro" id="IPR004481">
    <property type="entry name" value="K/Na/Ca-exchanger"/>
</dbReference>
<evidence type="ECO:0000256" key="24">
    <source>
        <dbReference type="RuleBase" id="RU365008"/>
    </source>
</evidence>
<feature type="domain" description="Sodium/calcium exchanger membrane region" evidence="26">
    <location>
        <begin position="113"/>
        <end position="238"/>
    </location>
</feature>
<keyword evidence="15" id="KW-0769">Symport</keyword>
<feature type="transmembrane region" description="Helical" evidence="24">
    <location>
        <begin position="195"/>
        <end position="215"/>
    </location>
</feature>
<protein>
    <recommendedName>
        <fullName evidence="5 24">Phosphatidylinositol-4,5-bisphosphate 4-phosphatase</fullName>
        <ecNumber evidence="5 24">3.1.3.78</ecNumber>
    </recommendedName>
</protein>
<organism evidence="27 28">
    <name type="scientific">Liparis tanakae</name>
    <name type="common">Tanaka's snailfish</name>
    <dbReference type="NCBI Taxonomy" id="230148"/>
    <lineage>
        <taxon>Eukaryota</taxon>
        <taxon>Metazoa</taxon>
        <taxon>Chordata</taxon>
        <taxon>Craniata</taxon>
        <taxon>Vertebrata</taxon>
        <taxon>Euteleostomi</taxon>
        <taxon>Actinopterygii</taxon>
        <taxon>Neopterygii</taxon>
        <taxon>Teleostei</taxon>
        <taxon>Neoteleostei</taxon>
        <taxon>Acanthomorphata</taxon>
        <taxon>Eupercaria</taxon>
        <taxon>Perciformes</taxon>
        <taxon>Cottioidei</taxon>
        <taxon>Cottales</taxon>
        <taxon>Liparidae</taxon>
        <taxon>Liparis</taxon>
    </lineage>
</organism>
<comment type="catalytic activity">
    <reaction evidence="1 24">
        <text>a 1,2-diacyl-sn-glycero-3-phospho-(1D-myo-inositol-4,5-bisphosphate) + H2O = a 1,2-diacyl-sn-glycero-3-phospho-(1D-myo-inositol-5-phosphate) + phosphate</text>
        <dbReference type="Rhea" id="RHEA:25674"/>
        <dbReference type="ChEBI" id="CHEBI:15377"/>
        <dbReference type="ChEBI" id="CHEBI:43474"/>
        <dbReference type="ChEBI" id="CHEBI:57795"/>
        <dbReference type="ChEBI" id="CHEBI:58456"/>
        <dbReference type="EC" id="3.1.3.78"/>
    </reaction>
</comment>
<proteinExistence type="inferred from homology"/>
<evidence type="ECO:0000256" key="1">
    <source>
        <dbReference type="ARBA" id="ARBA00001261"/>
    </source>
</evidence>
<dbReference type="EMBL" id="SRLO01000987">
    <property type="protein sequence ID" value="TNN43144.1"/>
    <property type="molecule type" value="Genomic_DNA"/>
</dbReference>
<feature type="compositionally biased region" description="Pro residues" evidence="25">
    <location>
        <begin position="41"/>
        <end position="51"/>
    </location>
</feature>
<evidence type="ECO:0000256" key="14">
    <source>
        <dbReference type="ARBA" id="ARBA00022837"/>
    </source>
</evidence>
<evidence type="ECO:0000256" key="10">
    <source>
        <dbReference type="ARBA" id="ARBA00022692"/>
    </source>
</evidence>
<comment type="caution">
    <text evidence="24">Lacks conserved residue(s) required for the propagation of feature annotation.</text>
</comment>
<keyword evidence="8" id="KW-0633">Potassium transport</keyword>
<comment type="caution">
    <text evidence="27">The sequence shown here is derived from an EMBL/GenBank/DDBJ whole genome shotgun (WGS) entry which is preliminary data.</text>
</comment>
<dbReference type="GO" id="GO:0015293">
    <property type="term" value="F:symporter activity"/>
    <property type="evidence" value="ECO:0007669"/>
    <property type="project" value="UniProtKB-KW"/>
</dbReference>
<keyword evidence="22 24" id="KW-0458">Lysosome</keyword>
<evidence type="ECO:0000256" key="19">
    <source>
        <dbReference type="ARBA" id="ARBA00023065"/>
    </source>
</evidence>
<evidence type="ECO:0000256" key="21">
    <source>
        <dbReference type="ARBA" id="ARBA00023201"/>
    </source>
</evidence>
<evidence type="ECO:0000256" key="13">
    <source>
        <dbReference type="ARBA" id="ARBA00022801"/>
    </source>
</evidence>
<dbReference type="GO" id="GO:0030318">
    <property type="term" value="P:melanocyte differentiation"/>
    <property type="evidence" value="ECO:0007669"/>
    <property type="project" value="TreeGrafter"/>
</dbReference>
<comment type="similarity">
    <text evidence="4">Belongs to the Ca(2+):cation antiporter (CaCA) (TC 2.A.19) family. SLC24A subfamily.</text>
</comment>
<dbReference type="Gene3D" id="1.20.1420.30">
    <property type="entry name" value="NCX, central ion-binding region"/>
    <property type="match status" value="1"/>
</dbReference>
<keyword evidence="21" id="KW-0739">Sodium transport</keyword>
<dbReference type="GO" id="GO:0046856">
    <property type="term" value="P:phosphatidylinositol dephosphorylation"/>
    <property type="evidence" value="ECO:0007669"/>
    <property type="project" value="InterPro"/>
</dbReference>
<evidence type="ECO:0000256" key="4">
    <source>
        <dbReference type="ARBA" id="ARBA00005364"/>
    </source>
</evidence>
<dbReference type="Pfam" id="PF09788">
    <property type="entry name" value="Tmemb_55A"/>
    <property type="match status" value="1"/>
</dbReference>
<keyword evidence="18" id="KW-0915">Sodium</keyword>
<evidence type="ECO:0000256" key="23">
    <source>
        <dbReference type="ARBA" id="ARBA00033627"/>
    </source>
</evidence>
<feature type="compositionally biased region" description="Basic and acidic residues" evidence="25">
    <location>
        <begin position="304"/>
        <end position="314"/>
    </location>
</feature>
<evidence type="ECO:0000256" key="3">
    <source>
        <dbReference type="ARBA" id="ARBA00004155"/>
    </source>
</evidence>
<gene>
    <name evidence="27" type="primary">slc24a5_1</name>
    <name evidence="27" type="ORF">EYF80_046676</name>
</gene>
<keyword evidence="11" id="KW-0732">Signal</keyword>
<feature type="transmembrane region" description="Helical" evidence="24">
    <location>
        <begin position="154"/>
        <end position="175"/>
    </location>
</feature>
<dbReference type="PANTHER" id="PTHR10846:SF61">
    <property type="entry name" value="SODIUM_POTASSIUM_CALCIUM EXCHANGER 5"/>
    <property type="match status" value="1"/>
</dbReference>
<sequence>MADGERSPLLSDVGDGGLGCGTGGGVSPGAAPYGAPNKPQSFPPFPSPPQPSVLLGEDPPPYSPLTSPESGSAPVISCRVCQSLISVEGKIHQHVVKCGVCNEATVRTWRRTAGRETLGIPDTVMGLTLLAAGTSIPDTVASVMVAREGKGDMAMANIVGSNVFDLLCLGLPWFIHTVFVDQVNPVQVSSSGLLYISFTLLLSILFLFGAVHLNGWKLDWKLGLVCLFCYVVFATLSILYELGILGNNPIALRTSTSRPLMVVPFIVRHALSAASGPSKRTVPQPFDLPLSILISANITWPARQSREDQGDLQRPRGPPETTTHVSHKDLAAGLGPRAPHPPKPRLRSIPDMKPEPIDMLPIPEPAENTTVSTEGSAALER</sequence>
<evidence type="ECO:0000256" key="9">
    <source>
        <dbReference type="ARBA" id="ARBA00022568"/>
    </source>
</evidence>
<keyword evidence="6" id="KW-0813">Transport</keyword>
<evidence type="ECO:0000256" key="17">
    <source>
        <dbReference type="ARBA" id="ARBA00022989"/>
    </source>
</evidence>
<keyword evidence="17 24" id="KW-1133">Transmembrane helix</keyword>
<dbReference type="InterPro" id="IPR019178">
    <property type="entry name" value="PtdIns-P2-Ptase"/>
</dbReference>
<keyword evidence="10 24" id="KW-0812">Transmembrane</keyword>
<evidence type="ECO:0000256" key="8">
    <source>
        <dbReference type="ARBA" id="ARBA00022538"/>
    </source>
</evidence>
<evidence type="ECO:0000256" key="12">
    <source>
        <dbReference type="ARBA" id="ARBA00022753"/>
    </source>
</evidence>
<name>A0A4Z2FR14_9TELE</name>
<evidence type="ECO:0000313" key="28">
    <source>
        <dbReference type="Proteomes" id="UP000314294"/>
    </source>
</evidence>
<accession>A0A4Z2FR14</accession>
<dbReference type="OrthoDB" id="2127281at2759"/>
<dbReference type="Proteomes" id="UP000314294">
    <property type="component" value="Unassembled WGS sequence"/>
</dbReference>
<dbReference type="EC" id="3.1.3.78" evidence="5 24"/>
<keyword evidence="28" id="KW-1185">Reference proteome</keyword>
<dbReference type="InterPro" id="IPR044880">
    <property type="entry name" value="NCX_ion-bd_dom_sf"/>
</dbReference>
<feature type="region of interest" description="Disordered" evidence="25">
    <location>
        <begin position="302"/>
        <end position="381"/>
    </location>
</feature>
<feature type="transmembrane region" description="Helical" evidence="24">
    <location>
        <begin position="222"/>
        <end position="240"/>
    </location>
</feature>
<keyword evidence="14" id="KW-0106">Calcium</keyword>
<evidence type="ECO:0000256" key="22">
    <source>
        <dbReference type="ARBA" id="ARBA00023228"/>
    </source>
</evidence>
<evidence type="ECO:0000256" key="5">
    <source>
        <dbReference type="ARBA" id="ARBA00012936"/>
    </source>
</evidence>
<dbReference type="GO" id="GO:0031902">
    <property type="term" value="C:late endosome membrane"/>
    <property type="evidence" value="ECO:0007669"/>
    <property type="project" value="UniProtKB-SubCell"/>
</dbReference>
<keyword evidence="16" id="KW-0630">Potassium</keyword>
<evidence type="ECO:0000256" key="7">
    <source>
        <dbReference type="ARBA" id="ARBA00022449"/>
    </source>
</evidence>
<evidence type="ECO:0000256" key="18">
    <source>
        <dbReference type="ARBA" id="ARBA00023053"/>
    </source>
</evidence>
<keyword evidence="12 24" id="KW-0967">Endosome</keyword>
<keyword evidence="13 24" id="KW-0378">Hydrolase</keyword>
<evidence type="ECO:0000256" key="6">
    <source>
        <dbReference type="ARBA" id="ARBA00022448"/>
    </source>
</evidence>
<dbReference type="GO" id="GO:0006874">
    <property type="term" value="P:intracellular calcium ion homeostasis"/>
    <property type="evidence" value="ECO:0007669"/>
    <property type="project" value="TreeGrafter"/>
</dbReference>
<dbReference type="GO" id="GO:0034597">
    <property type="term" value="F:phosphatidylinositol-4,5-bisphosphate 4-phosphatase activity"/>
    <property type="evidence" value="ECO:0007669"/>
    <property type="project" value="UniProtKB-EC"/>
</dbReference>
<keyword evidence="7" id="KW-0050">Antiport</keyword>
<feature type="compositionally biased region" description="Gly residues" evidence="25">
    <location>
        <begin position="14"/>
        <end position="27"/>
    </location>
</feature>
<dbReference type="Pfam" id="PF01699">
    <property type="entry name" value="Na_Ca_ex"/>
    <property type="match status" value="1"/>
</dbReference>
<reference evidence="27 28" key="1">
    <citation type="submission" date="2019-03" db="EMBL/GenBank/DDBJ databases">
        <title>First draft genome of Liparis tanakae, snailfish: a comprehensive survey of snailfish specific genes.</title>
        <authorList>
            <person name="Kim W."/>
            <person name="Song I."/>
            <person name="Jeong J.-H."/>
            <person name="Kim D."/>
            <person name="Kim S."/>
            <person name="Ryu S."/>
            <person name="Song J.Y."/>
            <person name="Lee S.K."/>
        </authorList>
    </citation>
    <scope>NUCLEOTIDE SEQUENCE [LARGE SCALE GENOMIC DNA]</scope>
    <source>
        <tissue evidence="27">Muscle</tissue>
    </source>
</reference>
<evidence type="ECO:0000313" key="27">
    <source>
        <dbReference type="EMBL" id="TNN43144.1"/>
    </source>
</evidence>
<keyword evidence="9" id="KW-0109">Calcium transport</keyword>
<evidence type="ECO:0000256" key="16">
    <source>
        <dbReference type="ARBA" id="ARBA00022958"/>
    </source>
</evidence>
<dbReference type="PANTHER" id="PTHR10846">
    <property type="entry name" value="SODIUM/POTASSIUM/CALCIUM EXCHANGER"/>
    <property type="match status" value="1"/>
</dbReference>
<dbReference type="InterPro" id="IPR004837">
    <property type="entry name" value="NaCa_Exmemb"/>
</dbReference>
<dbReference type="GO" id="GO:0008273">
    <property type="term" value="F:calcium, potassium:sodium antiporter activity"/>
    <property type="evidence" value="ECO:0007669"/>
    <property type="project" value="TreeGrafter"/>
</dbReference>
<comment type="function">
    <text evidence="24">Catalyzes the hydrolysis of phosphatidylinositol-4,5-bisphosphate (PtdIns-4,5-P2) to phosphatidylinositol-4-phosphate (PtdIns-4-P).</text>
</comment>
<dbReference type="GO" id="GO:0005262">
    <property type="term" value="F:calcium channel activity"/>
    <property type="evidence" value="ECO:0007669"/>
    <property type="project" value="TreeGrafter"/>
</dbReference>
<comment type="subcellular location">
    <subcellularLocation>
        <location evidence="2 24">Late endosome membrane</location>
        <topology evidence="2 24">Multi-pass membrane protein</topology>
    </subcellularLocation>
    <subcellularLocation>
        <location evidence="3 24">Lysosome membrane</location>
        <topology evidence="3 24">Multi-pass membrane protein</topology>
    </subcellularLocation>
</comment>
<dbReference type="AlphaFoldDB" id="A0A4Z2FR14"/>
<evidence type="ECO:0000256" key="20">
    <source>
        <dbReference type="ARBA" id="ARBA00023136"/>
    </source>
</evidence>
<evidence type="ECO:0000256" key="2">
    <source>
        <dbReference type="ARBA" id="ARBA00004107"/>
    </source>
</evidence>
<feature type="region of interest" description="Disordered" evidence="25">
    <location>
        <begin position="1"/>
        <end position="72"/>
    </location>
</feature>
<evidence type="ECO:0000259" key="26">
    <source>
        <dbReference type="Pfam" id="PF01699"/>
    </source>
</evidence>
<dbReference type="GO" id="GO:0005765">
    <property type="term" value="C:lysosomal membrane"/>
    <property type="evidence" value="ECO:0007669"/>
    <property type="project" value="UniProtKB-SubCell"/>
</dbReference>
<evidence type="ECO:0000256" key="15">
    <source>
        <dbReference type="ARBA" id="ARBA00022847"/>
    </source>
</evidence>
<keyword evidence="20 24" id="KW-0472">Membrane</keyword>
<keyword evidence="19" id="KW-0406">Ion transport</keyword>
<evidence type="ECO:0000256" key="25">
    <source>
        <dbReference type="SAM" id="MobiDB-lite"/>
    </source>
</evidence>
<comment type="catalytic activity">
    <reaction evidence="23">
        <text>Ca(2+)(out) + K(+)(out) + 4 Na(+)(in) = Ca(2+)(in) + K(+)(in) + 4 Na(+)(out)</text>
        <dbReference type="Rhea" id="RHEA:69967"/>
        <dbReference type="ChEBI" id="CHEBI:29101"/>
        <dbReference type="ChEBI" id="CHEBI:29103"/>
        <dbReference type="ChEBI" id="CHEBI:29108"/>
    </reaction>
</comment>
<dbReference type="GO" id="GO:0005802">
    <property type="term" value="C:trans-Golgi network"/>
    <property type="evidence" value="ECO:0007669"/>
    <property type="project" value="TreeGrafter"/>
</dbReference>